<dbReference type="GO" id="GO:0003849">
    <property type="term" value="F:3-deoxy-7-phosphoheptulonate synthase activity"/>
    <property type="evidence" value="ECO:0007669"/>
    <property type="project" value="UniProtKB-EC"/>
</dbReference>
<keyword evidence="6" id="KW-0808">Transferase</keyword>
<dbReference type="InterPro" id="IPR013785">
    <property type="entry name" value="Aldolase_TIM"/>
</dbReference>
<dbReference type="Gene3D" id="3.20.20.70">
    <property type="entry name" value="Aldolase class I"/>
    <property type="match status" value="1"/>
</dbReference>
<comment type="catalytic activity">
    <reaction evidence="11">
        <text>D-erythrose 4-phosphate + phosphoenolpyruvate + H2O = 7-phospho-2-dehydro-3-deoxy-D-arabino-heptonate + phosphate</text>
        <dbReference type="Rhea" id="RHEA:14717"/>
        <dbReference type="ChEBI" id="CHEBI:15377"/>
        <dbReference type="ChEBI" id="CHEBI:16897"/>
        <dbReference type="ChEBI" id="CHEBI:43474"/>
        <dbReference type="ChEBI" id="CHEBI:58394"/>
        <dbReference type="ChEBI" id="CHEBI:58702"/>
        <dbReference type="EC" id="2.5.1.54"/>
    </reaction>
</comment>
<proteinExistence type="inferred from homology"/>
<evidence type="ECO:0000256" key="4">
    <source>
        <dbReference type="ARBA" id="ARBA00012694"/>
    </source>
</evidence>
<protein>
    <recommendedName>
        <fullName evidence="4">3-deoxy-7-phosphoheptulonate synthase</fullName>
        <ecNumber evidence="4">2.5.1.54</ecNumber>
    </recommendedName>
    <alternativeName>
        <fullName evidence="10">3-deoxy-D-arabino-heptulosonate 7-phosphate synthase</fullName>
    </alternativeName>
    <alternativeName>
        <fullName evidence="9">DAHP synthase</fullName>
    </alternativeName>
    <alternativeName>
        <fullName evidence="8">Phospho-2-keto-3-deoxyheptonate aldolase</fullName>
    </alternativeName>
</protein>
<dbReference type="InterPro" id="IPR006218">
    <property type="entry name" value="DAHP1/KDSA"/>
</dbReference>
<keyword evidence="5" id="KW-0028">Amino-acid biosynthesis</keyword>
<feature type="non-terminal residue" evidence="13">
    <location>
        <position position="191"/>
    </location>
</feature>
<dbReference type="EC" id="2.5.1.54" evidence="4"/>
<dbReference type="Pfam" id="PF00793">
    <property type="entry name" value="DAHP_synth_1"/>
    <property type="match status" value="1"/>
</dbReference>
<comment type="pathway">
    <text evidence="2">Metabolic intermediate biosynthesis; chorismate biosynthesis; chorismate from D-erythrose 4-phosphate and phosphoenolpyruvate: step 1/7.</text>
</comment>
<reference evidence="13" key="1">
    <citation type="submission" date="2018-05" db="EMBL/GenBank/DDBJ databases">
        <authorList>
            <person name="Lanie J.A."/>
            <person name="Ng W.-L."/>
            <person name="Kazmierczak K.M."/>
            <person name="Andrzejewski T.M."/>
            <person name="Davidsen T.M."/>
            <person name="Wayne K.J."/>
            <person name="Tettelin H."/>
            <person name="Glass J.I."/>
            <person name="Rusch D."/>
            <person name="Podicherti R."/>
            <person name="Tsui H.-C.T."/>
            <person name="Winkler M.E."/>
        </authorList>
    </citation>
    <scope>NUCLEOTIDE SEQUENCE</scope>
</reference>
<dbReference type="PANTHER" id="PTHR21225:SF12">
    <property type="entry name" value="PHOSPHO-2-DEHYDRO-3-DEOXYHEPTONATE ALDOLASE, TYROSINE-INHIBITED"/>
    <property type="match status" value="1"/>
</dbReference>
<evidence type="ECO:0000256" key="9">
    <source>
        <dbReference type="ARBA" id="ARBA00031349"/>
    </source>
</evidence>
<evidence type="ECO:0000256" key="1">
    <source>
        <dbReference type="ARBA" id="ARBA00003726"/>
    </source>
</evidence>
<dbReference type="GO" id="GO:0005737">
    <property type="term" value="C:cytoplasm"/>
    <property type="evidence" value="ECO:0007669"/>
    <property type="project" value="TreeGrafter"/>
</dbReference>
<comment type="function">
    <text evidence="1">Stereospecific condensation of phosphoenolpyruvate (PEP) and D-erythrose-4-phosphate (E4P) giving rise to 3-deoxy-D-arabino-heptulosonate-7-phosphate (DAHP).</text>
</comment>
<dbReference type="GO" id="GO:0009073">
    <property type="term" value="P:aromatic amino acid family biosynthetic process"/>
    <property type="evidence" value="ECO:0007669"/>
    <property type="project" value="UniProtKB-KW"/>
</dbReference>
<feature type="domain" description="DAHP synthetase I/KDSA" evidence="12">
    <location>
        <begin position="46"/>
        <end position="190"/>
    </location>
</feature>
<evidence type="ECO:0000256" key="5">
    <source>
        <dbReference type="ARBA" id="ARBA00022605"/>
    </source>
</evidence>
<sequence length="191" mass="21423">MEISKTSDVRVSKIQQLDPPSDFLKTLPISKEISEVVVKGRQDIERIIDLQDRRLLMIVGPCSIHDEEAGLDYAKRLVNLAQKVEDQILVVMRVYFEKPRTTVGWKGLINDPHLDGSFDITQGLKRARKFLIEVNKLGLPTGTEFLDPFTPQYLADLVSWGAIGARTTESQTHRQMASGLSMPVGFKNSTA</sequence>
<dbReference type="NCBIfam" id="TIGR00034">
    <property type="entry name" value="aroFGH"/>
    <property type="match status" value="1"/>
</dbReference>
<dbReference type="EMBL" id="UINC01076338">
    <property type="protein sequence ID" value="SVC15411.1"/>
    <property type="molecule type" value="Genomic_DNA"/>
</dbReference>
<evidence type="ECO:0000256" key="7">
    <source>
        <dbReference type="ARBA" id="ARBA00023141"/>
    </source>
</evidence>
<name>A0A382JY09_9ZZZZ</name>
<evidence type="ECO:0000256" key="10">
    <source>
        <dbReference type="ARBA" id="ARBA00032193"/>
    </source>
</evidence>
<keyword evidence="7" id="KW-0057">Aromatic amino acid biosynthesis</keyword>
<evidence type="ECO:0000256" key="11">
    <source>
        <dbReference type="ARBA" id="ARBA00047508"/>
    </source>
</evidence>
<organism evidence="13">
    <name type="scientific">marine metagenome</name>
    <dbReference type="NCBI Taxonomy" id="408172"/>
    <lineage>
        <taxon>unclassified sequences</taxon>
        <taxon>metagenomes</taxon>
        <taxon>ecological metagenomes</taxon>
    </lineage>
</organism>
<evidence type="ECO:0000256" key="6">
    <source>
        <dbReference type="ARBA" id="ARBA00022679"/>
    </source>
</evidence>
<evidence type="ECO:0000256" key="3">
    <source>
        <dbReference type="ARBA" id="ARBA00007985"/>
    </source>
</evidence>
<dbReference type="PANTHER" id="PTHR21225">
    <property type="entry name" value="PHOSPHO-2-DEHYDRO-3-DEOXYHEPTONATE ALDOLASE DAHP SYNTHETASE"/>
    <property type="match status" value="1"/>
</dbReference>
<dbReference type="AlphaFoldDB" id="A0A382JY09"/>
<evidence type="ECO:0000256" key="8">
    <source>
        <dbReference type="ARBA" id="ARBA00031111"/>
    </source>
</evidence>
<dbReference type="SUPFAM" id="SSF51569">
    <property type="entry name" value="Aldolase"/>
    <property type="match status" value="1"/>
</dbReference>
<evidence type="ECO:0000256" key="2">
    <source>
        <dbReference type="ARBA" id="ARBA00004688"/>
    </source>
</evidence>
<gene>
    <name evidence="13" type="ORF">METZ01_LOCUS268265</name>
</gene>
<evidence type="ECO:0000313" key="13">
    <source>
        <dbReference type="EMBL" id="SVC15411.1"/>
    </source>
</evidence>
<comment type="similarity">
    <text evidence="3">Belongs to the class-I DAHP synthase family.</text>
</comment>
<dbReference type="GO" id="GO:0008652">
    <property type="term" value="P:amino acid biosynthetic process"/>
    <property type="evidence" value="ECO:0007669"/>
    <property type="project" value="UniProtKB-KW"/>
</dbReference>
<dbReference type="InterPro" id="IPR006219">
    <property type="entry name" value="DAHP_synth_1"/>
</dbReference>
<evidence type="ECO:0000259" key="12">
    <source>
        <dbReference type="Pfam" id="PF00793"/>
    </source>
</evidence>
<accession>A0A382JY09</accession>